<keyword evidence="2" id="KW-1185">Reference proteome</keyword>
<dbReference type="InterPro" id="IPR029055">
    <property type="entry name" value="Ntn_hydrolases_N"/>
</dbReference>
<sequence length="53" mass="5922">MELDDAVHTAVLTLKESFEGQMNENNIEIGIVNESGFRRLSPAEVKDYLANIV</sequence>
<dbReference type="OrthoDB" id="431557at2759"/>
<organism evidence="1 2">
    <name type="scientific">Amphibalanus amphitrite</name>
    <name type="common">Striped barnacle</name>
    <name type="synonym">Balanus amphitrite</name>
    <dbReference type="NCBI Taxonomy" id="1232801"/>
    <lineage>
        <taxon>Eukaryota</taxon>
        <taxon>Metazoa</taxon>
        <taxon>Ecdysozoa</taxon>
        <taxon>Arthropoda</taxon>
        <taxon>Crustacea</taxon>
        <taxon>Multicrustacea</taxon>
        <taxon>Cirripedia</taxon>
        <taxon>Thoracica</taxon>
        <taxon>Thoracicalcarea</taxon>
        <taxon>Balanomorpha</taxon>
        <taxon>Balanoidea</taxon>
        <taxon>Balanidae</taxon>
        <taxon>Amphibalaninae</taxon>
        <taxon>Amphibalanus</taxon>
    </lineage>
</organism>
<accession>A0A6A4WSC5</accession>
<dbReference type="Proteomes" id="UP000440578">
    <property type="component" value="Unassembled WGS sequence"/>
</dbReference>
<dbReference type="EMBL" id="VIIS01000746">
    <property type="protein sequence ID" value="KAF0305532.1"/>
    <property type="molecule type" value="Genomic_DNA"/>
</dbReference>
<proteinExistence type="predicted"/>
<keyword evidence="1" id="KW-0647">Proteasome</keyword>
<dbReference type="Gene3D" id="3.60.20.10">
    <property type="entry name" value="Glutamine Phosphoribosylpyrophosphate, subunit 1, domain 1"/>
    <property type="match status" value="1"/>
</dbReference>
<evidence type="ECO:0000313" key="2">
    <source>
        <dbReference type="Proteomes" id="UP000440578"/>
    </source>
</evidence>
<dbReference type="GO" id="GO:0000502">
    <property type="term" value="C:proteasome complex"/>
    <property type="evidence" value="ECO:0007669"/>
    <property type="project" value="UniProtKB-KW"/>
</dbReference>
<reference evidence="1 2" key="1">
    <citation type="submission" date="2019-07" db="EMBL/GenBank/DDBJ databases">
        <title>Draft genome assembly of a fouling barnacle, Amphibalanus amphitrite (Darwin, 1854): The first reference genome for Thecostraca.</title>
        <authorList>
            <person name="Kim W."/>
        </authorList>
    </citation>
    <scope>NUCLEOTIDE SEQUENCE [LARGE SCALE GENOMIC DNA]</scope>
    <source>
        <strain evidence="1">SNU_AA5</strain>
        <tissue evidence="1">Soma without cirri and trophi</tissue>
    </source>
</reference>
<evidence type="ECO:0000313" key="1">
    <source>
        <dbReference type="EMBL" id="KAF0305532.1"/>
    </source>
</evidence>
<gene>
    <name evidence="1" type="primary">psma2</name>
    <name evidence="1" type="ORF">FJT64_022845</name>
</gene>
<comment type="caution">
    <text evidence="1">The sequence shown here is derived from an EMBL/GenBank/DDBJ whole genome shotgun (WGS) entry which is preliminary data.</text>
</comment>
<name>A0A6A4WSC5_AMPAM</name>
<protein>
    <submittedName>
        <fullName evidence="1">Proteasome subunit alpha type-2</fullName>
    </submittedName>
</protein>
<dbReference type="AlphaFoldDB" id="A0A6A4WSC5"/>
<dbReference type="SUPFAM" id="SSF56235">
    <property type="entry name" value="N-terminal nucleophile aminohydrolases (Ntn hydrolases)"/>
    <property type="match status" value="1"/>
</dbReference>